<keyword evidence="3" id="KW-1185">Reference proteome</keyword>
<evidence type="ECO:0000313" key="3">
    <source>
        <dbReference type="Proteomes" id="UP001066276"/>
    </source>
</evidence>
<name>A0AAV7TDF8_PLEWA</name>
<dbReference type="AlphaFoldDB" id="A0AAV7TDF8"/>
<comment type="caution">
    <text evidence="2">The sequence shown here is derived from an EMBL/GenBank/DDBJ whole genome shotgun (WGS) entry which is preliminary data.</text>
</comment>
<evidence type="ECO:0000313" key="2">
    <source>
        <dbReference type="EMBL" id="KAJ1174270.1"/>
    </source>
</evidence>
<feature type="compositionally biased region" description="Polar residues" evidence="1">
    <location>
        <begin position="34"/>
        <end position="45"/>
    </location>
</feature>
<evidence type="ECO:0000256" key="1">
    <source>
        <dbReference type="SAM" id="MobiDB-lite"/>
    </source>
</evidence>
<organism evidence="2 3">
    <name type="scientific">Pleurodeles waltl</name>
    <name type="common">Iberian ribbed newt</name>
    <dbReference type="NCBI Taxonomy" id="8319"/>
    <lineage>
        <taxon>Eukaryota</taxon>
        <taxon>Metazoa</taxon>
        <taxon>Chordata</taxon>
        <taxon>Craniata</taxon>
        <taxon>Vertebrata</taxon>
        <taxon>Euteleostomi</taxon>
        <taxon>Amphibia</taxon>
        <taxon>Batrachia</taxon>
        <taxon>Caudata</taxon>
        <taxon>Salamandroidea</taxon>
        <taxon>Salamandridae</taxon>
        <taxon>Pleurodelinae</taxon>
        <taxon>Pleurodeles</taxon>
    </lineage>
</organism>
<accession>A0AAV7TDF8</accession>
<proteinExistence type="predicted"/>
<dbReference type="Proteomes" id="UP001066276">
    <property type="component" value="Chromosome 4_1"/>
</dbReference>
<feature type="compositionally biased region" description="Basic and acidic residues" evidence="1">
    <location>
        <begin position="68"/>
        <end position="80"/>
    </location>
</feature>
<gene>
    <name evidence="2" type="ORF">NDU88_006092</name>
</gene>
<reference evidence="2" key="1">
    <citation type="journal article" date="2022" name="bioRxiv">
        <title>Sequencing and chromosome-scale assembly of the giantPleurodeles waltlgenome.</title>
        <authorList>
            <person name="Brown T."/>
            <person name="Elewa A."/>
            <person name="Iarovenko S."/>
            <person name="Subramanian E."/>
            <person name="Araus A.J."/>
            <person name="Petzold A."/>
            <person name="Susuki M."/>
            <person name="Suzuki K.-i.T."/>
            <person name="Hayashi T."/>
            <person name="Toyoda A."/>
            <person name="Oliveira C."/>
            <person name="Osipova E."/>
            <person name="Leigh N.D."/>
            <person name="Simon A."/>
            <person name="Yun M.H."/>
        </authorList>
    </citation>
    <scope>NUCLEOTIDE SEQUENCE</scope>
    <source>
        <strain evidence="2">20211129_DDA</strain>
        <tissue evidence="2">Liver</tissue>
    </source>
</reference>
<dbReference type="EMBL" id="JANPWB010000007">
    <property type="protein sequence ID" value="KAJ1174270.1"/>
    <property type="molecule type" value="Genomic_DNA"/>
</dbReference>
<feature type="region of interest" description="Disordered" evidence="1">
    <location>
        <begin position="25"/>
        <end position="142"/>
    </location>
</feature>
<sequence>MGARHASLVWCVVHKTGAQCIKQARAKARPITAASFSRTPPTADTLTRRPVPGNGSRQHGPGSTGGADELKDDAQWEPHYLEGAANVTQKRPHSRGASSQGDPVAGIVASKPSEEQQAHALPVSSPAPKCKRKTRHIDVPLSPLTGSSIGEMNYMNITQNPGWDIVFQTFTTSLKE</sequence>
<protein>
    <submittedName>
        <fullName evidence="2">Uncharacterized protein</fullName>
    </submittedName>
</protein>